<name>A0A833E4B8_9EURY</name>
<dbReference type="AlphaFoldDB" id="A0A833E4B8"/>
<dbReference type="InterPro" id="IPR045113">
    <property type="entry name" value="Rpb7-like"/>
</dbReference>
<proteinExistence type="inferred from homology"/>
<dbReference type="Proteomes" id="UP000618343">
    <property type="component" value="Unassembled WGS sequence"/>
</dbReference>
<dbReference type="GO" id="GO:0000428">
    <property type="term" value="C:DNA-directed RNA polymerase complex"/>
    <property type="evidence" value="ECO:0007669"/>
    <property type="project" value="UniProtKB-KW"/>
</dbReference>
<keyword evidence="3 4" id="KW-0804">Transcription</keyword>
<dbReference type="Gene3D" id="2.40.50.140">
    <property type="entry name" value="Nucleic acid-binding proteins"/>
    <property type="match status" value="1"/>
</dbReference>
<comment type="caution">
    <text evidence="6">The sequence shown here is derived from an EMBL/GenBank/DDBJ whole genome shotgun (WGS) entry which is preliminary data.</text>
</comment>
<dbReference type="InterPro" id="IPR004519">
    <property type="entry name" value="RNAP_E/RPC8"/>
</dbReference>
<dbReference type="InterPro" id="IPR012340">
    <property type="entry name" value="NA-bd_OB-fold"/>
</dbReference>
<dbReference type="InterPro" id="IPR003029">
    <property type="entry name" value="S1_domain"/>
</dbReference>
<dbReference type="HAMAP" id="MF_00865">
    <property type="entry name" value="RNApol_arch_Rpo7"/>
    <property type="match status" value="1"/>
</dbReference>
<keyword evidence="4" id="KW-0963">Cytoplasm</keyword>
<comment type="domain">
    <text evidence="4">Forms 2 domains with an elongated structure; Rpo4 packs into the hinge region between the 2 domains.</text>
</comment>
<dbReference type="SUPFAM" id="SSF50249">
    <property type="entry name" value="Nucleic acid-binding proteins"/>
    <property type="match status" value="1"/>
</dbReference>
<dbReference type="CDD" id="cd04460">
    <property type="entry name" value="S1_RpoE"/>
    <property type="match status" value="1"/>
</dbReference>
<dbReference type="SMART" id="SM00316">
    <property type="entry name" value="S1"/>
    <property type="match status" value="1"/>
</dbReference>
<dbReference type="PROSITE" id="PS50126">
    <property type="entry name" value="S1"/>
    <property type="match status" value="1"/>
</dbReference>
<comment type="subunit">
    <text evidence="4">Part of the RNA polymerase complex. Forms a stalk with Rpo4 that extends from the main structure.</text>
</comment>
<evidence type="ECO:0000256" key="2">
    <source>
        <dbReference type="ARBA" id="ARBA00022478"/>
    </source>
</evidence>
<dbReference type="InterPro" id="IPR046399">
    <property type="entry name" value="RNApol_Rpo7"/>
</dbReference>
<dbReference type="GO" id="GO:0005737">
    <property type="term" value="C:cytoplasm"/>
    <property type="evidence" value="ECO:0007669"/>
    <property type="project" value="UniProtKB-SubCell"/>
</dbReference>
<dbReference type="NCBIfam" id="TIGR00448">
    <property type="entry name" value="rpoE"/>
    <property type="match status" value="1"/>
</dbReference>
<dbReference type="Gene3D" id="3.30.1490.120">
    <property type="entry name" value="RNA polymerase Rpb7-like, N-terminal domain"/>
    <property type="match status" value="1"/>
</dbReference>
<comment type="subcellular location">
    <subcellularLocation>
        <location evidence="4">Cytoplasm</location>
    </subcellularLocation>
</comment>
<dbReference type="Pfam" id="PF00575">
    <property type="entry name" value="S1"/>
    <property type="match status" value="1"/>
</dbReference>
<comment type="function">
    <text evidence="4">DNA-dependent RNA polymerase (RNAP) catalyzes the transcription of DNA into RNA using the four ribonucleoside triphosphates as substrates.</text>
</comment>
<dbReference type="EMBL" id="DQUO01000060">
    <property type="protein sequence ID" value="HIP91612.1"/>
    <property type="molecule type" value="Genomic_DNA"/>
</dbReference>
<reference evidence="6" key="1">
    <citation type="journal article" date="2020" name="ISME J.">
        <title>Gammaproteobacteria mediating utilization of methyl-, sulfur- and petroleum organic compounds in deep ocean hydrothermal plumes.</title>
        <authorList>
            <person name="Zhou Z."/>
            <person name="Liu Y."/>
            <person name="Pan J."/>
            <person name="Cron B.R."/>
            <person name="Toner B.M."/>
            <person name="Anantharaman K."/>
            <person name="Breier J.A."/>
            <person name="Dick G.J."/>
            <person name="Li M."/>
        </authorList>
    </citation>
    <scope>NUCLEOTIDE SEQUENCE</scope>
    <source>
        <strain evidence="6">SZUA-1471</strain>
    </source>
</reference>
<keyword evidence="4 6" id="KW-0548">Nucleotidyltransferase</keyword>
<dbReference type="PANTHER" id="PTHR12709">
    <property type="entry name" value="DNA-DIRECTED RNA POLYMERASE II, III"/>
    <property type="match status" value="1"/>
</dbReference>
<dbReference type="NCBIfam" id="NF006333">
    <property type="entry name" value="PRK08563.1"/>
    <property type="match status" value="1"/>
</dbReference>
<dbReference type="InterPro" id="IPR005576">
    <property type="entry name" value="Rpb7-like_N"/>
</dbReference>
<feature type="domain" description="S1 motif" evidence="5">
    <location>
        <begin position="82"/>
        <end position="166"/>
    </location>
</feature>
<dbReference type="EC" id="2.7.7.6" evidence="4"/>
<evidence type="ECO:0000256" key="1">
    <source>
        <dbReference type="ARBA" id="ARBA00009307"/>
    </source>
</evidence>
<dbReference type="InterPro" id="IPR036898">
    <property type="entry name" value="RNA_pol_Rpb7-like_N_sf"/>
</dbReference>
<accession>A0A833E4B8</accession>
<dbReference type="GO" id="GO:0003899">
    <property type="term" value="F:DNA-directed RNA polymerase activity"/>
    <property type="evidence" value="ECO:0007669"/>
    <property type="project" value="UniProtKB-UniRule"/>
</dbReference>
<evidence type="ECO:0000256" key="4">
    <source>
        <dbReference type="HAMAP-Rule" id="MF_00865"/>
    </source>
</evidence>
<evidence type="ECO:0000313" key="6">
    <source>
        <dbReference type="EMBL" id="HIP91612.1"/>
    </source>
</evidence>
<comment type="similarity">
    <text evidence="1 4">Belongs to the eukaryotic RPB7/RPC8 RNA polymerase subunit family.</text>
</comment>
<dbReference type="Pfam" id="PF03876">
    <property type="entry name" value="SHS2_Rpb7-N"/>
    <property type="match status" value="1"/>
</dbReference>
<keyword evidence="2 4" id="KW-0240">DNA-directed RNA polymerase</keyword>
<dbReference type="PANTHER" id="PTHR12709:SF4">
    <property type="entry name" value="DNA-DIRECTED RNA POLYMERASE II SUBUNIT RPB7"/>
    <property type="match status" value="1"/>
</dbReference>
<dbReference type="GO" id="GO:0003677">
    <property type="term" value="F:DNA binding"/>
    <property type="evidence" value="ECO:0007669"/>
    <property type="project" value="InterPro"/>
</dbReference>
<dbReference type="SUPFAM" id="SSF88798">
    <property type="entry name" value="N-terminal, heterodimerisation domain of RBP7 (RpoE)"/>
    <property type="match status" value="1"/>
</dbReference>
<organism evidence="6 7">
    <name type="scientific">Methanothermococcus okinawensis</name>
    <dbReference type="NCBI Taxonomy" id="155863"/>
    <lineage>
        <taxon>Archaea</taxon>
        <taxon>Methanobacteriati</taxon>
        <taxon>Methanobacteriota</taxon>
        <taxon>Methanomada group</taxon>
        <taxon>Methanococci</taxon>
        <taxon>Methanococcales</taxon>
        <taxon>Methanococcaceae</taxon>
        <taxon>Methanothermococcus</taxon>
    </lineage>
</organism>
<gene>
    <name evidence="4" type="primary">rpo7</name>
    <name evidence="4" type="synonym">rpoE</name>
    <name evidence="6" type="ORF">EYH21_04875</name>
</gene>
<keyword evidence="4 6" id="KW-0808">Transferase</keyword>
<dbReference type="CDD" id="cd04331">
    <property type="entry name" value="RNAP_E_N"/>
    <property type="match status" value="1"/>
</dbReference>
<protein>
    <recommendedName>
        <fullName evidence="4">DNA-directed RNA polymerase subunit Rpo7</fullName>
        <ecNumber evidence="4">2.7.7.6</ecNumber>
    </recommendedName>
    <alternativeName>
        <fullName evidence="4">DNA-directed RNA polymerase subunit E</fullName>
    </alternativeName>
</protein>
<evidence type="ECO:0000313" key="7">
    <source>
        <dbReference type="Proteomes" id="UP000618343"/>
    </source>
</evidence>
<sequence>MYKVVTISDTVRVPPSMFGNPLKESIHSILVEKYEGILDKDIGLILSIGEIKEIGEGKVIYGDGAAYHPVVFDALCYIPELYEVVEGEVVDVVEFGIFVRLGPLDGLVHISQIMDDYVSYDPKNERMVGRDTGKVIKKGDIVRARIIAVSLRETKKRGSKIALTMRQPGLGKLEWIEEEKKKKKVQMVSR</sequence>
<evidence type="ECO:0000259" key="5">
    <source>
        <dbReference type="PROSITE" id="PS50126"/>
    </source>
</evidence>
<evidence type="ECO:0000256" key="3">
    <source>
        <dbReference type="ARBA" id="ARBA00023163"/>
    </source>
</evidence>
<comment type="catalytic activity">
    <reaction evidence="4">
        <text>RNA(n) + a ribonucleoside 5'-triphosphate = RNA(n+1) + diphosphate</text>
        <dbReference type="Rhea" id="RHEA:21248"/>
        <dbReference type="Rhea" id="RHEA-COMP:14527"/>
        <dbReference type="Rhea" id="RHEA-COMP:17342"/>
        <dbReference type="ChEBI" id="CHEBI:33019"/>
        <dbReference type="ChEBI" id="CHEBI:61557"/>
        <dbReference type="ChEBI" id="CHEBI:140395"/>
        <dbReference type="EC" id="2.7.7.6"/>
    </reaction>
</comment>
<dbReference type="GO" id="GO:0006352">
    <property type="term" value="P:DNA-templated transcription initiation"/>
    <property type="evidence" value="ECO:0007669"/>
    <property type="project" value="InterPro"/>
</dbReference>